<sequence length="108" mass="11631">MSATPPALLDGARVEMFANLGPLRSPTGATRHSIGNFAEVVARLAIARYDDAADVYLFYCRQEWEVVTDTCHSTEMDAVAQAEFEFGDVTFLPMPPAEPGGEQSGCCA</sequence>
<dbReference type="STRING" id="709881.SAMN04489832_5298"/>
<dbReference type="EMBL" id="FSQT01000002">
    <property type="protein sequence ID" value="SIN31804.1"/>
    <property type="molecule type" value="Genomic_DNA"/>
</dbReference>
<evidence type="ECO:0000313" key="1">
    <source>
        <dbReference type="EMBL" id="SIN31804.1"/>
    </source>
</evidence>
<dbReference type="Proteomes" id="UP000185124">
    <property type="component" value="Unassembled WGS sequence"/>
</dbReference>
<dbReference type="OrthoDB" id="6402212at2"/>
<proteinExistence type="predicted"/>
<dbReference type="RefSeq" id="WP_143728511.1">
    <property type="nucleotide sequence ID" value="NZ_FSQT01000002.1"/>
</dbReference>
<protein>
    <submittedName>
        <fullName evidence="1">Uncharacterized protein</fullName>
    </submittedName>
</protein>
<name>A0A1N6ACX5_9ACTN</name>
<keyword evidence="2" id="KW-1185">Reference proteome</keyword>
<evidence type="ECO:0000313" key="2">
    <source>
        <dbReference type="Proteomes" id="UP000185124"/>
    </source>
</evidence>
<gene>
    <name evidence="1" type="ORF">SAMN04489832_5298</name>
</gene>
<accession>A0A1N6ACX5</accession>
<organism evidence="1 2">
    <name type="scientific">Micromonospora cremea</name>
    <dbReference type="NCBI Taxonomy" id="709881"/>
    <lineage>
        <taxon>Bacteria</taxon>
        <taxon>Bacillati</taxon>
        <taxon>Actinomycetota</taxon>
        <taxon>Actinomycetes</taxon>
        <taxon>Micromonosporales</taxon>
        <taxon>Micromonosporaceae</taxon>
        <taxon>Micromonospora</taxon>
    </lineage>
</organism>
<dbReference type="AlphaFoldDB" id="A0A1N6ACX5"/>
<reference evidence="2" key="1">
    <citation type="submission" date="2016-12" db="EMBL/GenBank/DDBJ databases">
        <authorList>
            <person name="Varghese N."/>
            <person name="Submissions S."/>
        </authorList>
    </citation>
    <scope>NUCLEOTIDE SEQUENCE [LARGE SCALE GENOMIC DNA]</scope>
    <source>
        <strain evidence="2">DSM 45599</strain>
    </source>
</reference>